<dbReference type="GO" id="GO:0097500">
    <property type="term" value="P:receptor localization to non-motile cilium"/>
    <property type="evidence" value="ECO:0007669"/>
    <property type="project" value="TreeGrafter"/>
</dbReference>
<sequence length="261" mass="29373">MGLSGSAASDLRLITIAVLGLDQAGKTTTVKALEGVPTDCVTPTLGYCLSHITHKNGKINLVDLGGVSTFRDSWKHYYDDSHGFIYVIDSSEMERIEENQSVFEKLLQEDKVKGKPILILANKQDKPSALDENGILKALNIEKLLDQHKTLCRVILCTAQSLGRANKINESITHGFDWLVKTINAHYEDLRRRVDNDVQIKKQIESIEKSERAERVKKIREERANQSGGQRENDDDIYDGTENPYIPIQQAIRNAEIRNSD</sequence>
<organism evidence="7 9">
    <name type="scientific">Didymodactylos carnosus</name>
    <dbReference type="NCBI Taxonomy" id="1234261"/>
    <lineage>
        <taxon>Eukaryota</taxon>
        <taxon>Metazoa</taxon>
        <taxon>Spiralia</taxon>
        <taxon>Gnathifera</taxon>
        <taxon>Rotifera</taxon>
        <taxon>Eurotatoria</taxon>
        <taxon>Bdelloidea</taxon>
        <taxon>Philodinida</taxon>
        <taxon>Philodinidae</taxon>
        <taxon>Didymodactylos</taxon>
    </lineage>
</organism>
<evidence type="ECO:0000313" key="8">
    <source>
        <dbReference type="EMBL" id="CAF4113599.1"/>
    </source>
</evidence>
<feature type="binding site" evidence="4">
    <location>
        <position position="27"/>
    </location>
    <ligand>
        <name>Mg(2+)</name>
        <dbReference type="ChEBI" id="CHEBI:18420"/>
    </ligand>
</feature>
<dbReference type="PROSITE" id="PS51417">
    <property type="entry name" value="ARF"/>
    <property type="match status" value="1"/>
</dbReference>
<keyword evidence="4" id="KW-0460">Magnesium</keyword>
<dbReference type="SMART" id="SM00178">
    <property type="entry name" value="SAR"/>
    <property type="match status" value="1"/>
</dbReference>
<dbReference type="EMBL" id="CAJOBC010035509">
    <property type="protein sequence ID" value="CAF4113599.1"/>
    <property type="molecule type" value="Genomic_DNA"/>
</dbReference>
<comment type="caution">
    <text evidence="7">The sequence shown here is derived from an EMBL/GenBank/DDBJ whole genome shotgun (WGS) entry which is preliminary data.</text>
</comment>
<keyword evidence="2 3" id="KW-0342">GTP-binding</keyword>
<dbReference type="EMBL" id="CAJNOQ010012308">
    <property type="protein sequence ID" value="CAF1297059.1"/>
    <property type="molecule type" value="Genomic_DNA"/>
</dbReference>
<feature type="binding site" evidence="3">
    <location>
        <position position="66"/>
    </location>
    <ligand>
        <name>GTP</name>
        <dbReference type="ChEBI" id="CHEBI:37565"/>
    </ligand>
</feature>
<dbReference type="InterPro" id="IPR005225">
    <property type="entry name" value="Small_GTP-bd"/>
</dbReference>
<keyword evidence="9" id="KW-1185">Reference proteome</keyword>
<dbReference type="SUPFAM" id="SSF52540">
    <property type="entry name" value="P-loop containing nucleoside triphosphate hydrolases"/>
    <property type="match status" value="1"/>
</dbReference>
<evidence type="ECO:0008006" key="10">
    <source>
        <dbReference type="Google" id="ProtNLM"/>
    </source>
</evidence>
<evidence type="ECO:0000256" key="4">
    <source>
        <dbReference type="PIRSR" id="PIRSR606689-2"/>
    </source>
</evidence>
<dbReference type="OrthoDB" id="14717at2759"/>
<keyword evidence="4" id="KW-0479">Metal-binding</keyword>
<dbReference type="InterPro" id="IPR027417">
    <property type="entry name" value="P-loop_NTPase"/>
</dbReference>
<feature type="region of interest" description="Disordered" evidence="6">
    <location>
        <begin position="212"/>
        <end position="261"/>
    </location>
</feature>
<dbReference type="AlphaFoldDB" id="A0A815DF36"/>
<dbReference type="GO" id="GO:0046872">
    <property type="term" value="F:metal ion binding"/>
    <property type="evidence" value="ECO:0007669"/>
    <property type="project" value="UniProtKB-KW"/>
</dbReference>
<evidence type="ECO:0000313" key="7">
    <source>
        <dbReference type="EMBL" id="CAF1297059.1"/>
    </source>
</evidence>
<dbReference type="GO" id="GO:0005525">
    <property type="term" value="F:GTP binding"/>
    <property type="evidence" value="ECO:0007669"/>
    <property type="project" value="UniProtKB-KW"/>
</dbReference>
<feature type="binding site" evidence="4">
    <location>
        <position position="44"/>
    </location>
    <ligand>
        <name>Mg(2+)</name>
        <dbReference type="ChEBI" id="CHEBI:18420"/>
    </ligand>
</feature>
<dbReference type="Proteomes" id="UP000681722">
    <property type="component" value="Unassembled WGS sequence"/>
</dbReference>
<dbReference type="Gene3D" id="3.40.50.300">
    <property type="entry name" value="P-loop containing nucleotide triphosphate hydrolases"/>
    <property type="match status" value="1"/>
</dbReference>
<gene>
    <name evidence="7" type="ORF">GPM918_LOCUS28329</name>
    <name evidence="8" type="ORF">SRO942_LOCUS28822</name>
</gene>
<dbReference type="PRINTS" id="PR00328">
    <property type="entry name" value="SAR1GTPBP"/>
</dbReference>
<evidence type="ECO:0000256" key="6">
    <source>
        <dbReference type="SAM" id="MobiDB-lite"/>
    </source>
</evidence>
<dbReference type="InterPro" id="IPR051995">
    <property type="entry name" value="Ciliary_GTPase"/>
</dbReference>
<evidence type="ECO:0000313" key="9">
    <source>
        <dbReference type="Proteomes" id="UP000663829"/>
    </source>
</evidence>
<comment type="similarity">
    <text evidence="5">Belongs to the small GTPase superfamily. Arf family.</text>
</comment>
<dbReference type="Proteomes" id="UP000663829">
    <property type="component" value="Unassembled WGS sequence"/>
</dbReference>
<reference evidence="7" key="1">
    <citation type="submission" date="2021-02" db="EMBL/GenBank/DDBJ databases">
        <authorList>
            <person name="Nowell W R."/>
        </authorList>
    </citation>
    <scope>NUCLEOTIDE SEQUENCE</scope>
</reference>
<accession>A0A815DF36</accession>
<feature type="binding site" evidence="3">
    <location>
        <begin position="122"/>
        <end position="125"/>
    </location>
    <ligand>
        <name>GTP</name>
        <dbReference type="ChEBI" id="CHEBI:37565"/>
    </ligand>
</feature>
<evidence type="ECO:0000256" key="3">
    <source>
        <dbReference type="PIRSR" id="PIRSR606689-1"/>
    </source>
</evidence>
<name>A0A815DF36_9BILA</name>
<evidence type="ECO:0000256" key="2">
    <source>
        <dbReference type="ARBA" id="ARBA00023134"/>
    </source>
</evidence>
<feature type="binding site" evidence="3">
    <location>
        <begin position="20"/>
        <end position="27"/>
    </location>
    <ligand>
        <name>GTP</name>
        <dbReference type="ChEBI" id="CHEBI:37565"/>
    </ligand>
</feature>
<dbReference type="InterPro" id="IPR006689">
    <property type="entry name" value="Small_GTPase_ARF/SAR"/>
</dbReference>
<dbReference type="GO" id="GO:1905515">
    <property type="term" value="P:non-motile cilium assembly"/>
    <property type="evidence" value="ECO:0007669"/>
    <property type="project" value="TreeGrafter"/>
</dbReference>
<dbReference type="GO" id="GO:0003924">
    <property type="term" value="F:GTPase activity"/>
    <property type="evidence" value="ECO:0007669"/>
    <property type="project" value="InterPro"/>
</dbReference>
<dbReference type="SMART" id="SM00177">
    <property type="entry name" value="ARF"/>
    <property type="match status" value="1"/>
</dbReference>
<dbReference type="Pfam" id="PF00025">
    <property type="entry name" value="Arf"/>
    <property type="match status" value="1"/>
</dbReference>
<feature type="compositionally biased region" description="Basic and acidic residues" evidence="6">
    <location>
        <begin position="212"/>
        <end position="224"/>
    </location>
</feature>
<keyword evidence="1 3" id="KW-0547">Nucleotide-binding</keyword>
<evidence type="ECO:0000256" key="5">
    <source>
        <dbReference type="RuleBase" id="RU003925"/>
    </source>
</evidence>
<proteinExistence type="inferred from homology"/>
<dbReference type="GO" id="GO:0060170">
    <property type="term" value="C:ciliary membrane"/>
    <property type="evidence" value="ECO:0007669"/>
    <property type="project" value="TreeGrafter"/>
</dbReference>
<dbReference type="PANTHER" id="PTHR46090:SF2">
    <property type="entry name" value="ADP-RIBOSYLATION FACTOR-LIKE PROTEIN 13B"/>
    <property type="match status" value="1"/>
</dbReference>
<protein>
    <recommendedName>
        <fullName evidence="10">ADP-ribosylation factor-like protein 13B</fullName>
    </recommendedName>
</protein>
<dbReference type="GO" id="GO:0097730">
    <property type="term" value="C:non-motile cilium"/>
    <property type="evidence" value="ECO:0007669"/>
    <property type="project" value="TreeGrafter"/>
</dbReference>
<evidence type="ECO:0000256" key="1">
    <source>
        <dbReference type="ARBA" id="ARBA00022741"/>
    </source>
</evidence>
<dbReference type="PANTHER" id="PTHR46090">
    <property type="entry name" value="ADP-RIBOSYLATION FACTOR-LIKE PROTEIN 13B"/>
    <property type="match status" value="1"/>
</dbReference>
<dbReference type="NCBIfam" id="TIGR00231">
    <property type="entry name" value="small_GTP"/>
    <property type="match status" value="1"/>
</dbReference>